<name>A0A844G5E8_9BACT</name>
<sequence>MPFEIGTFSVTLFALPQDLPENYIDLLNANRAGCIDLVKDEPEIGWASGRCLLDSKIEQSTVLWNNLIYISLRKAERKIPSSMLKAWCQQAELVWMRSNGRSNVPSKQKKQIKAEVIEKNQVSVPPTLSSIPAVIDRTNHMLYLGASSSAQIDLFIEYFIKTFQFEPVQINPDYYSEMEFGKHADELPVIEFSVRADGETVPGRDFLTWLWYFSEQETGGMLEVPEVGECTFTIEGPLTFALAGEADGAAENTLKNGNSPLRAAEAKAALSVGKKLKKAKFYLEHEEKVWQGMFDADTFSFGGMKLPEGEEMEPDDRLEERMEHMNTFRLVLAAFFKKFVETLLSSDWESEERKIREWVVERDER</sequence>
<comment type="caution">
    <text evidence="1">The sequence shown here is derived from an EMBL/GenBank/DDBJ whole genome shotgun (WGS) entry which is preliminary data.</text>
</comment>
<dbReference type="EMBL" id="VUNS01000027">
    <property type="protein sequence ID" value="MST99017.1"/>
    <property type="molecule type" value="Genomic_DNA"/>
</dbReference>
<dbReference type="Proteomes" id="UP000435649">
    <property type="component" value="Unassembled WGS sequence"/>
</dbReference>
<dbReference type="Pfam" id="PF04381">
    <property type="entry name" value="RdgC"/>
    <property type="match status" value="1"/>
</dbReference>
<evidence type="ECO:0008006" key="3">
    <source>
        <dbReference type="Google" id="ProtNLM"/>
    </source>
</evidence>
<dbReference type="InterPro" id="IPR007476">
    <property type="entry name" value="RdgC"/>
</dbReference>
<evidence type="ECO:0000313" key="2">
    <source>
        <dbReference type="Proteomes" id="UP000435649"/>
    </source>
</evidence>
<dbReference type="AlphaFoldDB" id="A0A844G5E8"/>
<gene>
    <name evidence="1" type="ORF">FYJ85_18440</name>
</gene>
<accession>A0A844G5E8</accession>
<evidence type="ECO:0000313" key="1">
    <source>
        <dbReference type="EMBL" id="MST99017.1"/>
    </source>
</evidence>
<reference evidence="1 2" key="1">
    <citation type="submission" date="2019-08" db="EMBL/GenBank/DDBJ databases">
        <title>In-depth cultivation of the pig gut microbiome towards novel bacterial diversity and tailored functional studies.</title>
        <authorList>
            <person name="Wylensek D."/>
            <person name="Hitch T.C.A."/>
            <person name="Clavel T."/>
        </authorList>
    </citation>
    <scope>NUCLEOTIDE SEQUENCE [LARGE SCALE GENOMIC DNA]</scope>
    <source>
        <strain evidence="1 2">BBE-744-WT-12</strain>
    </source>
</reference>
<dbReference type="GO" id="GO:0006310">
    <property type="term" value="P:DNA recombination"/>
    <property type="evidence" value="ECO:0007669"/>
    <property type="project" value="InterPro"/>
</dbReference>
<dbReference type="RefSeq" id="WP_154420106.1">
    <property type="nucleotide sequence ID" value="NZ_VUNS01000027.1"/>
</dbReference>
<proteinExistence type="predicted"/>
<protein>
    <recommendedName>
        <fullName evidence="3">Recombination-associated protein RdgC</fullName>
    </recommendedName>
</protein>
<keyword evidence="2" id="KW-1185">Reference proteome</keyword>
<organism evidence="1 2">
    <name type="scientific">Victivallis lenta</name>
    <dbReference type="NCBI Taxonomy" id="2606640"/>
    <lineage>
        <taxon>Bacteria</taxon>
        <taxon>Pseudomonadati</taxon>
        <taxon>Lentisphaerota</taxon>
        <taxon>Lentisphaeria</taxon>
        <taxon>Victivallales</taxon>
        <taxon>Victivallaceae</taxon>
        <taxon>Victivallis</taxon>
    </lineage>
</organism>